<accession>A0A2D0AHM2</accession>
<organism evidence="1 2">
    <name type="scientific">Flavobacterium columnare</name>
    <dbReference type="NCBI Taxonomy" id="996"/>
    <lineage>
        <taxon>Bacteria</taxon>
        <taxon>Pseudomonadati</taxon>
        <taxon>Bacteroidota</taxon>
        <taxon>Flavobacteriia</taxon>
        <taxon>Flavobacteriales</taxon>
        <taxon>Flavobacteriaceae</taxon>
        <taxon>Flavobacterium</taxon>
    </lineage>
</organism>
<dbReference type="AlphaFoldDB" id="A0A2D0AHM2"/>
<evidence type="ECO:0000313" key="2">
    <source>
        <dbReference type="Proteomes" id="UP000198034"/>
    </source>
</evidence>
<evidence type="ECO:0000313" key="1">
    <source>
        <dbReference type="EMBL" id="OWP75672.1"/>
    </source>
</evidence>
<dbReference type="EMBL" id="MTCY01000037">
    <property type="protein sequence ID" value="OWP75672.1"/>
    <property type="molecule type" value="Genomic_DNA"/>
</dbReference>
<reference evidence="1 2" key="1">
    <citation type="journal article" date="2017" name="Infect. Genet. Evol.">
        <title>Comparative genome analysis of fish pathogen Flavobacterium columnare reveals extensive sequence diversity within the species.</title>
        <authorList>
            <person name="Kayansamruaj P."/>
            <person name="Dong H.T."/>
            <person name="Hirono I."/>
            <person name="Kondo H."/>
            <person name="Senapin S."/>
            <person name="Rodkhum C."/>
        </authorList>
    </citation>
    <scope>NUCLEOTIDE SEQUENCE [LARGE SCALE GENOMIC DNA]</scope>
    <source>
        <strain evidence="1 2">1214</strain>
    </source>
</reference>
<name>A0A2D0AHM2_9FLAO</name>
<sequence>MILKHFYKEKLSILKNELNSLTKESPTIHLYTEDIFNNDITTPIFMFKYDTIKWESSSEKTYKADVLFSISIVLPKTQNLLENYELAFDYAQKIDTAILTKNHNNKFIDNHSTFKIEEKQHINANQSHWTKDNFFIWEITYKTTLVENTLKRKYILINNGTSDQEINNLGYTSDDFIRNENQLKIEQNLETNSKKNK</sequence>
<dbReference type="OrthoDB" id="1338568at2"/>
<gene>
    <name evidence="1" type="ORF">BWK62_11425</name>
</gene>
<proteinExistence type="predicted"/>
<dbReference type="Proteomes" id="UP000198034">
    <property type="component" value="Unassembled WGS sequence"/>
</dbReference>
<protein>
    <submittedName>
        <fullName evidence="1">Uncharacterized protein</fullName>
    </submittedName>
</protein>
<comment type="caution">
    <text evidence="1">The sequence shown here is derived from an EMBL/GenBank/DDBJ whole genome shotgun (WGS) entry which is preliminary data.</text>
</comment>